<keyword evidence="2" id="KW-0732">Signal</keyword>
<dbReference type="Pfam" id="PF03401">
    <property type="entry name" value="TctC"/>
    <property type="match status" value="1"/>
</dbReference>
<dbReference type="PANTHER" id="PTHR42928">
    <property type="entry name" value="TRICARBOXYLATE-BINDING PROTEIN"/>
    <property type="match status" value="1"/>
</dbReference>
<dbReference type="PANTHER" id="PTHR42928:SF5">
    <property type="entry name" value="BLR1237 PROTEIN"/>
    <property type="match status" value="1"/>
</dbReference>
<dbReference type="InterPro" id="IPR042100">
    <property type="entry name" value="Bug_dom1"/>
</dbReference>
<dbReference type="PIRSF" id="PIRSF017082">
    <property type="entry name" value="YflP"/>
    <property type="match status" value="1"/>
</dbReference>
<evidence type="ECO:0000256" key="1">
    <source>
        <dbReference type="ARBA" id="ARBA00006987"/>
    </source>
</evidence>
<name>A0ABW2A736_9GAMM</name>
<keyword evidence="4" id="KW-1185">Reference proteome</keyword>
<gene>
    <name evidence="3" type="ORF">ACFQDL_27125</name>
</gene>
<dbReference type="EMBL" id="JBHSWE010000001">
    <property type="protein sequence ID" value="MFC6673351.1"/>
    <property type="molecule type" value="Genomic_DNA"/>
</dbReference>
<dbReference type="Proteomes" id="UP001596422">
    <property type="component" value="Unassembled WGS sequence"/>
</dbReference>
<protein>
    <submittedName>
        <fullName evidence="3">Tripartite tricarboxylate transporter substrate binding protein</fullName>
    </submittedName>
</protein>
<sequence>MKRKSILGLTAAALLLSTQSFADYPERNLQGVIQWGAGGETDRVSRTISKLAEPYLGSEIVLANHPGGSGVIATTFVNSRPANGYTLLFGAENPQLYGVLGLSDLDYRDYHPVNIMSRNVGVILARKDAPWDSFKALVDDARAHPNSIKMGTNGPGTLPFVIDSMMQTITGYEVRKVPFDGSGPGVTALLGGHIDFMAIGLSTAKEYIRSDQLKALSFIADEPVTGFDNIPLITEEYPAFSKFLPWGSFFGVFVHRDTPDDIKAKLETAFHQAAQSPEFREFVDNSGSISVDLSGEKANEFLNHWQSVTTWLLHESGATKKSPDELNIPRP</sequence>
<dbReference type="RefSeq" id="WP_379911715.1">
    <property type="nucleotide sequence ID" value="NZ_JBHSWE010000001.1"/>
</dbReference>
<dbReference type="SUPFAM" id="SSF53850">
    <property type="entry name" value="Periplasmic binding protein-like II"/>
    <property type="match status" value="1"/>
</dbReference>
<dbReference type="CDD" id="cd07012">
    <property type="entry name" value="PBP2_Bug_TTT"/>
    <property type="match status" value="1"/>
</dbReference>
<dbReference type="Gene3D" id="3.40.190.150">
    <property type="entry name" value="Bordetella uptake gene, domain 1"/>
    <property type="match status" value="1"/>
</dbReference>
<comment type="caution">
    <text evidence="3">The sequence shown here is derived from an EMBL/GenBank/DDBJ whole genome shotgun (WGS) entry which is preliminary data.</text>
</comment>
<dbReference type="InterPro" id="IPR005064">
    <property type="entry name" value="BUG"/>
</dbReference>
<feature type="signal peptide" evidence="2">
    <location>
        <begin position="1"/>
        <end position="22"/>
    </location>
</feature>
<feature type="chain" id="PRO_5045142698" evidence="2">
    <location>
        <begin position="23"/>
        <end position="331"/>
    </location>
</feature>
<proteinExistence type="inferred from homology"/>
<evidence type="ECO:0000313" key="4">
    <source>
        <dbReference type="Proteomes" id="UP001596422"/>
    </source>
</evidence>
<evidence type="ECO:0000256" key="2">
    <source>
        <dbReference type="SAM" id="SignalP"/>
    </source>
</evidence>
<organism evidence="3 4">
    <name type="scientific">Marinobacterium aestuariivivens</name>
    <dbReference type="NCBI Taxonomy" id="1698799"/>
    <lineage>
        <taxon>Bacteria</taxon>
        <taxon>Pseudomonadati</taxon>
        <taxon>Pseudomonadota</taxon>
        <taxon>Gammaproteobacteria</taxon>
        <taxon>Oceanospirillales</taxon>
        <taxon>Oceanospirillaceae</taxon>
        <taxon>Marinobacterium</taxon>
    </lineage>
</organism>
<comment type="similarity">
    <text evidence="1">Belongs to the UPF0065 (bug) family.</text>
</comment>
<dbReference type="Gene3D" id="3.40.190.10">
    <property type="entry name" value="Periplasmic binding protein-like II"/>
    <property type="match status" value="1"/>
</dbReference>
<evidence type="ECO:0000313" key="3">
    <source>
        <dbReference type="EMBL" id="MFC6673351.1"/>
    </source>
</evidence>
<accession>A0ABW2A736</accession>
<reference evidence="4" key="1">
    <citation type="journal article" date="2019" name="Int. J. Syst. Evol. Microbiol.">
        <title>The Global Catalogue of Microorganisms (GCM) 10K type strain sequencing project: providing services to taxonomists for standard genome sequencing and annotation.</title>
        <authorList>
            <consortium name="The Broad Institute Genomics Platform"/>
            <consortium name="The Broad Institute Genome Sequencing Center for Infectious Disease"/>
            <person name="Wu L."/>
            <person name="Ma J."/>
        </authorList>
    </citation>
    <scope>NUCLEOTIDE SEQUENCE [LARGE SCALE GENOMIC DNA]</scope>
    <source>
        <strain evidence="4">NBRC 111756</strain>
    </source>
</reference>